<proteinExistence type="predicted"/>
<evidence type="ECO:0000313" key="2">
    <source>
        <dbReference type="EMBL" id="VFK06462.1"/>
    </source>
</evidence>
<accession>A0A450VNS7</accession>
<dbReference type="EMBL" id="CAADFG010000540">
    <property type="protein sequence ID" value="VFK05384.1"/>
    <property type="molecule type" value="Genomic_DNA"/>
</dbReference>
<gene>
    <name evidence="1" type="ORF">BECKH772A_GA0070896_105403</name>
    <name evidence="2" type="ORF">BECKH772B_GA0070898_106841</name>
</gene>
<protein>
    <submittedName>
        <fullName evidence="2">Uncharacterized protein</fullName>
    </submittedName>
</protein>
<evidence type="ECO:0000313" key="1">
    <source>
        <dbReference type="EMBL" id="VFK05384.1"/>
    </source>
</evidence>
<name>A0A450VNS7_9GAMM</name>
<reference evidence="2" key="1">
    <citation type="submission" date="2019-02" db="EMBL/GenBank/DDBJ databases">
        <authorList>
            <person name="Gruber-Vodicka R. H."/>
            <person name="Seah K. B. B."/>
        </authorList>
    </citation>
    <scope>NUCLEOTIDE SEQUENCE</scope>
    <source>
        <strain evidence="1">BECK_SA2B15</strain>
        <strain evidence="2">BECK_SA2B20</strain>
    </source>
</reference>
<dbReference type="AlphaFoldDB" id="A0A450VNS7"/>
<organism evidence="2">
    <name type="scientific">Candidatus Kentrum eta</name>
    <dbReference type="NCBI Taxonomy" id="2126337"/>
    <lineage>
        <taxon>Bacteria</taxon>
        <taxon>Pseudomonadati</taxon>
        <taxon>Pseudomonadota</taxon>
        <taxon>Gammaproteobacteria</taxon>
        <taxon>Candidatus Kentrum</taxon>
    </lineage>
</organism>
<dbReference type="EMBL" id="CAADFI010000684">
    <property type="protein sequence ID" value="VFK06462.1"/>
    <property type="molecule type" value="Genomic_DNA"/>
</dbReference>
<sequence length="39" mass="4373">MFYRTTNQYVIHPTSYTPRKAGGLMVVSSPEGCQLDNLP</sequence>